<comment type="caution">
    <text evidence="1">The sequence shown here is derived from an EMBL/GenBank/DDBJ whole genome shotgun (WGS) entry which is preliminary data.</text>
</comment>
<keyword evidence="2" id="KW-1185">Reference proteome</keyword>
<organism evidence="1 2">
    <name type="scientific">Seminavis robusta</name>
    <dbReference type="NCBI Taxonomy" id="568900"/>
    <lineage>
        <taxon>Eukaryota</taxon>
        <taxon>Sar</taxon>
        <taxon>Stramenopiles</taxon>
        <taxon>Ochrophyta</taxon>
        <taxon>Bacillariophyta</taxon>
        <taxon>Bacillariophyceae</taxon>
        <taxon>Bacillariophycidae</taxon>
        <taxon>Naviculales</taxon>
        <taxon>Naviculaceae</taxon>
        <taxon>Seminavis</taxon>
    </lineage>
</organism>
<sequence length="202" mass="22556">MRFRKTKKSMDGSCESTVANDSSTKSLISQIEDCHKKDCILCSRETTSDGVDLARHLIKSLHDNDWESTRALVADDLVCYFHNLSHEVDYELNLNDLHEEVANIHRALPDFSLHYKSIRKHPTNSGVVIVNQVVASGTHTAAPYAFGPFEPINPTGKKVVNDPEELHILVQDGKICRLDFYPMGEYTGPAGLYTQLGGFPLL</sequence>
<protein>
    <submittedName>
        <fullName evidence="1">Uncharacterized protein</fullName>
    </submittedName>
</protein>
<dbReference type="OrthoDB" id="10542774at2759"/>
<dbReference type="Gene3D" id="3.10.450.50">
    <property type="match status" value="1"/>
</dbReference>
<dbReference type="SUPFAM" id="SSF54427">
    <property type="entry name" value="NTF2-like"/>
    <property type="match status" value="1"/>
</dbReference>
<dbReference type="Proteomes" id="UP001153069">
    <property type="component" value="Unassembled WGS sequence"/>
</dbReference>
<dbReference type="EMBL" id="CAICTM010001168">
    <property type="protein sequence ID" value="CAB9521173.1"/>
    <property type="molecule type" value="Genomic_DNA"/>
</dbReference>
<evidence type="ECO:0000313" key="2">
    <source>
        <dbReference type="Proteomes" id="UP001153069"/>
    </source>
</evidence>
<accession>A0A9N8HSI3</accession>
<dbReference type="InterPro" id="IPR032710">
    <property type="entry name" value="NTF2-like_dom_sf"/>
</dbReference>
<reference evidence="1" key="1">
    <citation type="submission" date="2020-06" db="EMBL/GenBank/DDBJ databases">
        <authorList>
            <consortium name="Plant Systems Biology data submission"/>
        </authorList>
    </citation>
    <scope>NUCLEOTIDE SEQUENCE</scope>
    <source>
        <strain evidence="1">D6</strain>
    </source>
</reference>
<dbReference type="AlphaFoldDB" id="A0A9N8HSI3"/>
<name>A0A9N8HSI3_9STRA</name>
<gene>
    <name evidence="1" type="ORF">SEMRO_1170_G248770.1</name>
</gene>
<proteinExistence type="predicted"/>
<evidence type="ECO:0000313" key="1">
    <source>
        <dbReference type="EMBL" id="CAB9521173.1"/>
    </source>
</evidence>